<dbReference type="NCBIfam" id="TIGR00499">
    <property type="entry name" value="lysS_bact"/>
    <property type="match status" value="1"/>
</dbReference>
<reference evidence="7 8" key="1">
    <citation type="submission" date="2020-06" db="EMBL/GenBank/DDBJ databases">
        <title>The yeast mating-type switching endonuclease HO is a domesticated member of an unorthodox homing genetic element family.</title>
        <authorList>
            <person name="Coughlan A.Y."/>
            <person name="Lombardi L."/>
            <person name="Braun-Galleani S."/>
            <person name="Martos A.R."/>
            <person name="Galeote V."/>
            <person name="Bigey F."/>
            <person name="Dequin S."/>
            <person name="Byrne K.P."/>
            <person name="Wolfe K.H."/>
        </authorList>
    </citation>
    <scope>NUCLEOTIDE SEQUENCE [LARGE SCALE GENOMIC DNA]</scope>
    <source>
        <strain evidence="7 8">CBS2947</strain>
    </source>
</reference>
<dbReference type="PANTHER" id="PTHR42918:SF5">
    <property type="entry name" value="LYSINE--TRNA LIGASE, MITOCHONDRIAL"/>
    <property type="match status" value="1"/>
</dbReference>
<dbReference type="InterPro" id="IPR045864">
    <property type="entry name" value="aa-tRNA-synth_II/BPL/LPL"/>
</dbReference>
<dbReference type="EC" id="6.1.1.6" evidence="1"/>
<dbReference type="InterPro" id="IPR006195">
    <property type="entry name" value="aa-tRNA-synth_II"/>
</dbReference>
<dbReference type="GO" id="GO:0005524">
    <property type="term" value="F:ATP binding"/>
    <property type="evidence" value="ECO:0007669"/>
    <property type="project" value="UniProtKB-KW"/>
</dbReference>
<feature type="domain" description="Aminoacyl-transfer RNA synthetases class-II family profile" evidence="6">
    <location>
        <begin position="205"/>
        <end position="539"/>
    </location>
</feature>
<evidence type="ECO:0000313" key="7">
    <source>
        <dbReference type="EMBL" id="QLQ78932.1"/>
    </source>
</evidence>
<evidence type="ECO:0000256" key="2">
    <source>
        <dbReference type="ARBA" id="ARBA00022598"/>
    </source>
</evidence>
<dbReference type="Gene3D" id="2.40.50.140">
    <property type="entry name" value="Nucleic acid-binding proteins"/>
    <property type="match status" value="1"/>
</dbReference>
<dbReference type="Pfam" id="PF00152">
    <property type="entry name" value="tRNA-synt_2"/>
    <property type="match status" value="1"/>
</dbReference>
<dbReference type="Gene3D" id="3.30.930.10">
    <property type="entry name" value="Bira Bifunctional Protein, Domain 2"/>
    <property type="match status" value="1"/>
</dbReference>
<keyword evidence="4" id="KW-0067">ATP-binding</keyword>
<dbReference type="SUPFAM" id="SSF50249">
    <property type="entry name" value="Nucleic acid-binding proteins"/>
    <property type="match status" value="1"/>
</dbReference>
<dbReference type="GO" id="GO:0004824">
    <property type="term" value="F:lysine-tRNA ligase activity"/>
    <property type="evidence" value="ECO:0007669"/>
    <property type="project" value="UniProtKB-EC"/>
</dbReference>
<dbReference type="Proteomes" id="UP000510647">
    <property type="component" value="Chromosome 2"/>
</dbReference>
<keyword evidence="2" id="KW-0436">Ligase</keyword>
<sequence length="539" mass="61688">MRASYGSRVMSRGLWRPLVVRWNHRAASIDASRLEFSKRNHVIEKQLTKYYPSVSTLASDRVLTIEQFYERYAAIAGDEAGTACQVDGRIKNIRFSGKKICFIDLFNTRSGKSLQLIVNASKVDSSLHERFESDLRFLKVGDYIRGSGYPGLSQRQRTVSLKCTELPRVLACAQMPLPPRLSDASKVKQNRVVDYQVNRQAIETLMLRQTIINSIRSWLNERQFVEVETPMLSSQSNGAAAEPFVTKSNSLPKESAQLELRVAPELWLKRLIIGGFDKVYEIGKVFRNEGIDSIHNPEFTTLEFYQTFLSMQQLISLSESLFKKIVLDLHKRHSNETLESLVKELENANWKFRRLEFLPTLSQELGVDVTKLDLSDTEALYNVVPPELNLPRNLSPQQILNKLSSVFIEQRHCSSLLPTVLYHHPTVMSPLAKTSESDPTITKRFEIFVKGKEYINAYEEENCPQMQLAKFEQQSEANKLYKDKESLNVDYRYVEAMKWGMPPIGGFGLGIDRLCMLLLNKARIEDVLAFGCLDDVNRQ</sequence>
<dbReference type="GO" id="GO:0000049">
    <property type="term" value="F:tRNA binding"/>
    <property type="evidence" value="ECO:0007669"/>
    <property type="project" value="TreeGrafter"/>
</dbReference>
<accession>A0A7H9HRG6</accession>
<evidence type="ECO:0000259" key="6">
    <source>
        <dbReference type="PROSITE" id="PS50862"/>
    </source>
</evidence>
<name>A0A7H9HRG6_9SACH</name>
<dbReference type="PROSITE" id="PS50862">
    <property type="entry name" value="AA_TRNA_LIGASE_II"/>
    <property type="match status" value="1"/>
</dbReference>
<dbReference type="InterPro" id="IPR018149">
    <property type="entry name" value="Lys-tRNA-synth_II_C"/>
</dbReference>
<dbReference type="InterPro" id="IPR004364">
    <property type="entry name" value="Aa-tRNA-synt_II"/>
</dbReference>
<organism evidence="7 8">
    <name type="scientific">Torulaspora globosa</name>
    <dbReference type="NCBI Taxonomy" id="48254"/>
    <lineage>
        <taxon>Eukaryota</taxon>
        <taxon>Fungi</taxon>
        <taxon>Dikarya</taxon>
        <taxon>Ascomycota</taxon>
        <taxon>Saccharomycotina</taxon>
        <taxon>Saccharomycetes</taxon>
        <taxon>Saccharomycetales</taxon>
        <taxon>Saccharomycetaceae</taxon>
        <taxon>Torulaspora</taxon>
    </lineage>
</organism>
<gene>
    <name evidence="7" type="ORF">HG537_0B02790</name>
</gene>
<dbReference type="EMBL" id="CP059268">
    <property type="protein sequence ID" value="QLQ78932.1"/>
    <property type="molecule type" value="Genomic_DNA"/>
</dbReference>
<evidence type="ECO:0000256" key="1">
    <source>
        <dbReference type="ARBA" id="ARBA00013166"/>
    </source>
</evidence>
<protein>
    <recommendedName>
        <fullName evidence="1">lysine--tRNA ligase</fullName>
        <ecNumber evidence="1">6.1.1.6</ecNumber>
    </recommendedName>
</protein>
<evidence type="ECO:0000256" key="3">
    <source>
        <dbReference type="ARBA" id="ARBA00022741"/>
    </source>
</evidence>
<keyword evidence="8" id="KW-1185">Reference proteome</keyword>
<dbReference type="InterPro" id="IPR002313">
    <property type="entry name" value="Lys-tRNA-ligase_II"/>
</dbReference>
<dbReference type="AlphaFoldDB" id="A0A7H9HRG6"/>
<dbReference type="GO" id="GO:0070154">
    <property type="term" value="P:mitochondrial lysyl-tRNA aminoacylation"/>
    <property type="evidence" value="ECO:0007669"/>
    <property type="project" value="TreeGrafter"/>
</dbReference>
<dbReference type="PANTHER" id="PTHR42918">
    <property type="entry name" value="LYSYL-TRNA SYNTHETASE"/>
    <property type="match status" value="1"/>
</dbReference>
<dbReference type="SUPFAM" id="SSF55681">
    <property type="entry name" value="Class II aaRS and biotin synthetases"/>
    <property type="match status" value="1"/>
</dbReference>
<dbReference type="OrthoDB" id="21243at2759"/>
<evidence type="ECO:0000313" key="8">
    <source>
        <dbReference type="Proteomes" id="UP000510647"/>
    </source>
</evidence>
<evidence type="ECO:0000256" key="4">
    <source>
        <dbReference type="ARBA" id="ARBA00022840"/>
    </source>
</evidence>
<dbReference type="PRINTS" id="PR00982">
    <property type="entry name" value="TRNASYNTHLYS"/>
</dbReference>
<dbReference type="InterPro" id="IPR012340">
    <property type="entry name" value="NA-bd_OB-fold"/>
</dbReference>
<keyword evidence="3" id="KW-0547">Nucleotide-binding</keyword>
<evidence type="ECO:0000256" key="5">
    <source>
        <dbReference type="ARBA" id="ARBA00023146"/>
    </source>
</evidence>
<keyword evidence="5" id="KW-0030">Aminoacyl-tRNA synthetase</keyword>
<dbReference type="GO" id="GO:0005739">
    <property type="term" value="C:mitochondrion"/>
    <property type="evidence" value="ECO:0007669"/>
    <property type="project" value="TreeGrafter"/>
</dbReference>
<proteinExistence type="predicted"/>